<dbReference type="GO" id="GO:0003677">
    <property type="term" value="F:DNA binding"/>
    <property type="evidence" value="ECO:0007669"/>
    <property type="project" value="UniProtKB-KW"/>
</dbReference>
<keyword evidence="1" id="KW-0238">DNA-binding</keyword>
<dbReference type="PANTHER" id="PTHR46558">
    <property type="entry name" value="TRACRIPTIONAL REGULATORY PROTEIN-RELATED-RELATED"/>
    <property type="match status" value="1"/>
</dbReference>
<evidence type="ECO:0000259" key="2">
    <source>
        <dbReference type="PROSITE" id="PS50943"/>
    </source>
</evidence>
<protein>
    <submittedName>
        <fullName evidence="3">Helix-turn-helix transcriptional regulator</fullName>
    </submittedName>
</protein>
<dbReference type="AlphaFoldDB" id="A0AAE4Q363"/>
<dbReference type="RefSeq" id="WP_317609549.1">
    <property type="nucleotide sequence ID" value="NZ_JAGQEX010000002.1"/>
</dbReference>
<accession>A0AAE4Q363</accession>
<dbReference type="EMBL" id="JAGQEX010000002">
    <property type="protein sequence ID" value="MDV5976164.1"/>
    <property type="molecule type" value="Genomic_DNA"/>
</dbReference>
<dbReference type="SMART" id="SM00530">
    <property type="entry name" value="HTH_XRE"/>
    <property type="match status" value="1"/>
</dbReference>
<proteinExistence type="predicted"/>
<dbReference type="Proteomes" id="UP001186118">
    <property type="component" value="Unassembled WGS sequence"/>
</dbReference>
<evidence type="ECO:0000313" key="3">
    <source>
        <dbReference type="EMBL" id="MDV5976164.1"/>
    </source>
</evidence>
<reference evidence="3" key="1">
    <citation type="submission" date="2021-04" db="EMBL/GenBank/DDBJ databases">
        <title>Draft genomes of 20 S. canis strains.</title>
        <authorList>
            <person name="Pagnossin D."/>
            <person name="Weir W."/>
            <person name="Smith A."/>
            <person name="Ure R."/>
            <person name="Oravcova K."/>
        </authorList>
    </citation>
    <scope>NUCLEOTIDE SEQUENCE</scope>
    <source>
        <strain evidence="3">284</strain>
    </source>
</reference>
<sequence>MNRLKELRQEKKLSQKELAEKLSFPLRTYQRLENGESQIKPDKAQLLADFFGVSVGYLLGYATVDDVMALTIKVVTNQIRLEEISDKKTRKAVSNYIDLNKGLEPNHPFTADYSLNAIEKINDIKLVDEMLTDSMLANRLLDRLRHYMMESGIIKPGSYHWEIEGVMTWLMDFNDELFKRKVSLSGGKISFSSRQHYQHDDLYKTGNDH</sequence>
<dbReference type="Gene3D" id="1.10.260.40">
    <property type="entry name" value="lambda repressor-like DNA-binding domains"/>
    <property type="match status" value="1"/>
</dbReference>
<dbReference type="PROSITE" id="PS50943">
    <property type="entry name" value="HTH_CROC1"/>
    <property type="match status" value="1"/>
</dbReference>
<evidence type="ECO:0000313" key="4">
    <source>
        <dbReference type="Proteomes" id="UP001186118"/>
    </source>
</evidence>
<comment type="caution">
    <text evidence="3">The sequence shown here is derived from an EMBL/GenBank/DDBJ whole genome shotgun (WGS) entry which is preliminary data.</text>
</comment>
<feature type="domain" description="HTH cro/C1-type" evidence="2">
    <location>
        <begin position="4"/>
        <end position="58"/>
    </location>
</feature>
<dbReference type="CDD" id="cd00093">
    <property type="entry name" value="HTH_XRE"/>
    <property type="match status" value="1"/>
</dbReference>
<organism evidence="3 4">
    <name type="scientific">Streptococcus canis</name>
    <dbReference type="NCBI Taxonomy" id="1329"/>
    <lineage>
        <taxon>Bacteria</taxon>
        <taxon>Bacillati</taxon>
        <taxon>Bacillota</taxon>
        <taxon>Bacilli</taxon>
        <taxon>Lactobacillales</taxon>
        <taxon>Streptococcaceae</taxon>
        <taxon>Streptococcus</taxon>
    </lineage>
</organism>
<dbReference type="InterPro" id="IPR001387">
    <property type="entry name" value="Cro/C1-type_HTH"/>
</dbReference>
<dbReference type="InterPro" id="IPR010982">
    <property type="entry name" value="Lambda_DNA-bd_dom_sf"/>
</dbReference>
<dbReference type="SUPFAM" id="SSF47413">
    <property type="entry name" value="lambda repressor-like DNA-binding domains"/>
    <property type="match status" value="1"/>
</dbReference>
<dbReference type="PANTHER" id="PTHR46558:SF13">
    <property type="entry name" value="HTH-TYPE TRANSCRIPTIONAL REGULATOR IMMR"/>
    <property type="match status" value="1"/>
</dbReference>
<name>A0AAE4Q363_STRCB</name>
<gene>
    <name evidence="3" type="ORF">KB584_01525</name>
</gene>
<dbReference type="Pfam" id="PF01381">
    <property type="entry name" value="HTH_3"/>
    <property type="match status" value="1"/>
</dbReference>
<evidence type="ECO:0000256" key="1">
    <source>
        <dbReference type="ARBA" id="ARBA00023125"/>
    </source>
</evidence>